<dbReference type="Proteomes" id="UP000447873">
    <property type="component" value="Unassembled WGS sequence"/>
</dbReference>
<sequence length="71" mass="7957">MPETSPPDFEKGDEVGHVYTIPASENGPEMRTKGTAKVVEVRKGPQATWEYKLEGDNVNKEEWLVALIWGL</sequence>
<accession>A0A8H3UXB3</accession>
<protein>
    <submittedName>
        <fullName evidence="2">Uncharacterized protein</fullName>
    </submittedName>
</protein>
<reference evidence="2 3" key="1">
    <citation type="submission" date="2018-12" db="EMBL/GenBank/DDBJ databases">
        <title>Venturia inaequalis Genome Resource.</title>
        <authorList>
            <person name="Lichtner F.J."/>
        </authorList>
    </citation>
    <scope>NUCLEOTIDE SEQUENCE [LARGE SCALE GENOMIC DNA]</scope>
    <source>
        <strain evidence="2 3">120213</strain>
    </source>
</reference>
<dbReference type="EMBL" id="WNWS01000155">
    <property type="protein sequence ID" value="KAE9977368.1"/>
    <property type="molecule type" value="Genomic_DNA"/>
</dbReference>
<evidence type="ECO:0000313" key="3">
    <source>
        <dbReference type="Proteomes" id="UP000447873"/>
    </source>
</evidence>
<evidence type="ECO:0000256" key="1">
    <source>
        <dbReference type="SAM" id="MobiDB-lite"/>
    </source>
</evidence>
<organism evidence="2 3">
    <name type="scientific">Venturia inaequalis</name>
    <name type="common">Apple scab fungus</name>
    <dbReference type="NCBI Taxonomy" id="5025"/>
    <lineage>
        <taxon>Eukaryota</taxon>
        <taxon>Fungi</taxon>
        <taxon>Dikarya</taxon>
        <taxon>Ascomycota</taxon>
        <taxon>Pezizomycotina</taxon>
        <taxon>Dothideomycetes</taxon>
        <taxon>Pleosporomycetidae</taxon>
        <taxon>Venturiales</taxon>
        <taxon>Venturiaceae</taxon>
        <taxon>Venturia</taxon>
    </lineage>
</organism>
<gene>
    <name evidence="2" type="ORF">EG328_002100</name>
</gene>
<feature type="region of interest" description="Disordered" evidence="1">
    <location>
        <begin position="1"/>
        <end position="33"/>
    </location>
</feature>
<proteinExistence type="predicted"/>
<comment type="caution">
    <text evidence="2">The sequence shown here is derived from an EMBL/GenBank/DDBJ whole genome shotgun (WGS) entry which is preliminary data.</text>
</comment>
<dbReference type="AlphaFoldDB" id="A0A8H3UXB3"/>
<evidence type="ECO:0000313" key="2">
    <source>
        <dbReference type="EMBL" id="KAE9977368.1"/>
    </source>
</evidence>
<name>A0A8H3UXB3_VENIN</name>